<dbReference type="CDD" id="cd09020">
    <property type="entry name" value="D-hex-6-P-epi_like"/>
    <property type="match status" value="1"/>
</dbReference>
<evidence type="ECO:0000256" key="4">
    <source>
        <dbReference type="ARBA" id="ARBA00023235"/>
    </source>
</evidence>
<organism evidence="7 8">
    <name type="scientific">Coptis chinensis</name>
    <dbReference type="NCBI Taxonomy" id="261450"/>
    <lineage>
        <taxon>Eukaryota</taxon>
        <taxon>Viridiplantae</taxon>
        <taxon>Streptophyta</taxon>
        <taxon>Embryophyta</taxon>
        <taxon>Tracheophyta</taxon>
        <taxon>Spermatophyta</taxon>
        <taxon>Magnoliopsida</taxon>
        <taxon>Ranunculales</taxon>
        <taxon>Ranunculaceae</taxon>
        <taxon>Coptidoideae</taxon>
        <taxon>Coptis</taxon>
    </lineage>
</organism>
<dbReference type="InterPro" id="IPR014718">
    <property type="entry name" value="GH-type_carb-bd"/>
</dbReference>
<dbReference type="GO" id="GO:0047938">
    <property type="term" value="F:glucose-6-phosphate 1-epimerase activity"/>
    <property type="evidence" value="ECO:0007669"/>
    <property type="project" value="UniProtKB-UniRule"/>
</dbReference>
<dbReference type="Pfam" id="PF01263">
    <property type="entry name" value="Aldose_epim"/>
    <property type="match status" value="1"/>
</dbReference>
<dbReference type="Gene3D" id="2.70.98.10">
    <property type="match status" value="1"/>
</dbReference>
<keyword evidence="8" id="KW-1185">Reference proteome</keyword>
<dbReference type="InterPro" id="IPR025532">
    <property type="entry name" value="G6P_1-epimerase"/>
</dbReference>
<evidence type="ECO:0000256" key="5">
    <source>
        <dbReference type="PIRNR" id="PIRNR016020"/>
    </source>
</evidence>
<evidence type="ECO:0000256" key="1">
    <source>
        <dbReference type="ARBA" id="ARBA00001096"/>
    </source>
</evidence>
<reference evidence="7 8" key="1">
    <citation type="submission" date="2020-10" db="EMBL/GenBank/DDBJ databases">
        <title>The Coptis chinensis genome and diversification of protoberbering-type alkaloids.</title>
        <authorList>
            <person name="Wang B."/>
            <person name="Shu S."/>
            <person name="Song C."/>
            <person name="Liu Y."/>
        </authorList>
    </citation>
    <scope>NUCLEOTIDE SEQUENCE [LARGE SCALE GENOMIC DNA]</scope>
    <source>
        <strain evidence="7">HL-2020</strain>
        <tissue evidence="7">Leaf</tissue>
    </source>
</reference>
<dbReference type="GO" id="GO:0030246">
    <property type="term" value="F:carbohydrate binding"/>
    <property type="evidence" value="ECO:0007669"/>
    <property type="project" value="UniProtKB-UniRule"/>
</dbReference>
<dbReference type="InterPro" id="IPR011013">
    <property type="entry name" value="Gal_mutarotase_sf_dom"/>
</dbReference>
<feature type="active site" evidence="6">
    <location>
        <position position="192"/>
    </location>
</feature>
<evidence type="ECO:0000256" key="6">
    <source>
        <dbReference type="PIRSR" id="PIRSR016020-1"/>
    </source>
</evidence>
<dbReference type="PANTHER" id="PTHR11122:SF39">
    <property type="entry name" value="GLUCOSE-6-PHOSPHATE 1-EPIMERASE"/>
    <property type="match status" value="1"/>
</dbReference>
<evidence type="ECO:0000313" key="8">
    <source>
        <dbReference type="Proteomes" id="UP000631114"/>
    </source>
</evidence>
<dbReference type="InterPro" id="IPR008183">
    <property type="entry name" value="Aldose_1/G6P_1-epimerase"/>
</dbReference>
<comment type="similarity">
    <text evidence="2 5">Belongs to the glucose-6-phosphate 1-epimerase family.</text>
</comment>
<feature type="active site" evidence="6">
    <location>
        <position position="289"/>
    </location>
</feature>
<evidence type="ECO:0000313" key="7">
    <source>
        <dbReference type="EMBL" id="KAF9621058.1"/>
    </source>
</evidence>
<sequence>MAIVSIPSSFPTITHSSFHLPKRKRFSGMAFANLSSETSLGVKVTEGNGKLPKVVLSSVDGSEAEIYLFGDCVTSWKVANGKDLLFVRPDAIFDGKKPISGGIPHCFPQFGPGAIQQHGFARNMNWSIADSESVEGNPIITLELKDDPYSRSMWDFSFKALYKVILNANSLSTVLTVTNTDNRPFSFSSALHTYFRASITGVSVKGLNGCKTLNKDPDPKNPLESIENRDAITFPGFVDCVYLDAPNDIQLENGLGDVISIRNQNWSDAVLWNPNKTMEQCYRDFVCVENAQIQEVQLEPKQTWTSEQHLRLSALVEVE</sequence>
<dbReference type="PIRSF" id="PIRSF016020">
    <property type="entry name" value="PHexose_mutarotase"/>
    <property type="match status" value="1"/>
</dbReference>
<keyword evidence="4 5" id="KW-0413">Isomerase</keyword>
<dbReference type="OrthoDB" id="1659429at2759"/>
<dbReference type="PANTHER" id="PTHR11122">
    <property type="entry name" value="APOSPORY-ASSOCIATED PROTEIN C-RELATED"/>
    <property type="match status" value="1"/>
</dbReference>
<accession>A0A835ISY7</accession>
<dbReference type="Proteomes" id="UP000631114">
    <property type="component" value="Unassembled WGS sequence"/>
</dbReference>
<name>A0A835ISY7_9MAGN</name>
<protein>
    <recommendedName>
        <fullName evidence="3 5">glucose-6-phosphate 1-epimerase</fullName>
        <ecNumber evidence="3 5">5.1.3.15</ecNumber>
    </recommendedName>
</protein>
<dbReference type="GO" id="GO:0005975">
    <property type="term" value="P:carbohydrate metabolic process"/>
    <property type="evidence" value="ECO:0007669"/>
    <property type="project" value="InterPro"/>
</dbReference>
<dbReference type="AlphaFoldDB" id="A0A835ISY7"/>
<proteinExistence type="inferred from homology"/>
<evidence type="ECO:0000256" key="2">
    <source>
        <dbReference type="ARBA" id="ARBA00005866"/>
    </source>
</evidence>
<comment type="caution">
    <text evidence="7">The sequence shown here is derived from an EMBL/GenBank/DDBJ whole genome shotgun (WGS) entry which is preliminary data.</text>
</comment>
<dbReference type="SUPFAM" id="SSF74650">
    <property type="entry name" value="Galactose mutarotase-like"/>
    <property type="match status" value="1"/>
</dbReference>
<evidence type="ECO:0000256" key="3">
    <source>
        <dbReference type="ARBA" id="ARBA00012083"/>
    </source>
</evidence>
<comment type="catalytic activity">
    <reaction evidence="1">
        <text>alpha-D-glucose 6-phosphate = beta-D-glucose 6-phosphate</text>
        <dbReference type="Rhea" id="RHEA:16249"/>
        <dbReference type="ChEBI" id="CHEBI:58225"/>
        <dbReference type="ChEBI" id="CHEBI:58247"/>
        <dbReference type="EC" id="5.1.3.15"/>
    </reaction>
</comment>
<dbReference type="EMBL" id="JADFTS010000002">
    <property type="protein sequence ID" value="KAF9621058.1"/>
    <property type="molecule type" value="Genomic_DNA"/>
</dbReference>
<gene>
    <name evidence="7" type="ORF">IFM89_016082</name>
</gene>
<dbReference type="EC" id="5.1.3.15" evidence="3 5"/>
<dbReference type="GO" id="GO:0005737">
    <property type="term" value="C:cytoplasm"/>
    <property type="evidence" value="ECO:0007669"/>
    <property type="project" value="TreeGrafter"/>
</dbReference>